<dbReference type="Pfam" id="PF02397">
    <property type="entry name" value="Bac_transf"/>
    <property type="match status" value="1"/>
</dbReference>
<protein>
    <submittedName>
        <fullName evidence="3">Sugar transferase involved in LPS biosynthesis (Colanic, teichoic acid)</fullName>
    </submittedName>
</protein>
<comment type="similarity">
    <text evidence="1">Belongs to the bacterial sugar transferase family.</text>
</comment>
<evidence type="ECO:0000313" key="4">
    <source>
        <dbReference type="Proteomes" id="UP000198937"/>
    </source>
</evidence>
<organism evidence="3 4">
    <name type="scientific">Micromonospora yangpuensis</name>
    <dbReference type="NCBI Taxonomy" id="683228"/>
    <lineage>
        <taxon>Bacteria</taxon>
        <taxon>Bacillati</taxon>
        <taxon>Actinomycetota</taxon>
        <taxon>Actinomycetes</taxon>
        <taxon>Micromonosporales</taxon>
        <taxon>Micromonosporaceae</taxon>
        <taxon>Micromonospora</taxon>
    </lineage>
</organism>
<dbReference type="AlphaFoldDB" id="A0A1C6UGV3"/>
<dbReference type="PANTHER" id="PTHR30576">
    <property type="entry name" value="COLANIC BIOSYNTHESIS UDP-GLUCOSE LIPID CARRIER TRANSFERASE"/>
    <property type="match status" value="1"/>
</dbReference>
<keyword evidence="3" id="KW-0808">Transferase</keyword>
<reference evidence="3 4" key="1">
    <citation type="submission" date="2016-06" db="EMBL/GenBank/DDBJ databases">
        <authorList>
            <person name="Kjaerup R.B."/>
            <person name="Dalgaard T.S."/>
            <person name="Juul-Madsen H.R."/>
        </authorList>
    </citation>
    <scope>NUCLEOTIDE SEQUENCE [LARGE SCALE GENOMIC DNA]</scope>
    <source>
        <strain evidence="3 4">DSM 45577</strain>
    </source>
</reference>
<dbReference type="STRING" id="683228.GA0070617_2297"/>
<evidence type="ECO:0000313" key="3">
    <source>
        <dbReference type="EMBL" id="SCL53202.1"/>
    </source>
</evidence>
<sequence length="230" mass="25520">MSKRLFDIVVAALALLLASPLLLLIAVAVRCDDGGPVFFRQERVGLRGKLFLIHKFRTMRAGPGVLVTSDSDDRITRLGRILRATKLDELPQLYDVLIGRMSLVGPRPEVPRYVHCWPSVARWRILSIRPGITDPAAVAFRNESAHLADQVNPEEHYLSVLLPQKVEMYLRYVETRTILGDLRILLATVRAVLFPAGVPVPRQAPTRPTGLPAAVPDGFDRIGVRAHSDA</sequence>
<name>A0A1C6UGV3_9ACTN</name>
<gene>
    <name evidence="3" type="ORF">GA0070617_2297</name>
</gene>
<dbReference type="OrthoDB" id="9808602at2"/>
<dbReference type="InterPro" id="IPR003362">
    <property type="entry name" value="Bact_transf"/>
</dbReference>
<dbReference type="GO" id="GO:0016780">
    <property type="term" value="F:phosphotransferase activity, for other substituted phosphate groups"/>
    <property type="evidence" value="ECO:0007669"/>
    <property type="project" value="TreeGrafter"/>
</dbReference>
<dbReference type="PANTHER" id="PTHR30576:SF20">
    <property type="entry name" value="QUINOVOSAMINEPHOSPHOTRANSFERAE-RELATED"/>
    <property type="match status" value="1"/>
</dbReference>
<accession>A0A1C6UGV3</accession>
<feature type="domain" description="Bacterial sugar transferase" evidence="2">
    <location>
        <begin position="3"/>
        <end position="193"/>
    </location>
</feature>
<evidence type="ECO:0000256" key="1">
    <source>
        <dbReference type="ARBA" id="ARBA00006464"/>
    </source>
</evidence>
<dbReference type="Proteomes" id="UP000198937">
    <property type="component" value="Unassembled WGS sequence"/>
</dbReference>
<keyword evidence="4" id="KW-1185">Reference proteome</keyword>
<proteinExistence type="inferred from homology"/>
<dbReference type="RefSeq" id="WP_091436263.1">
    <property type="nucleotide sequence ID" value="NZ_BMMJ01000004.1"/>
</dbReference>
<evidence type="ECO:0000259" key="2">
    <source>
        <dbReference type="Pfam" id="PF02397"/>
    </source>
</evidence>
<dbReference type="EMBL" id="FMIA01000002">
    <property type="protein sequence ID" value="SCL53202.1"/>
    <property type="molecule type" value="Genomic_DNA"/>
</dbReference>